<evidence type="ECO:0000256" key="1">
    <source>
        <dbReference type="SAM" id="Phobius"/>
    </source>
</evidence>
<protein>
    <submittedName>
        <fullName evidence="2">Uncharacterized protein</fullName>
    </submittedName>
</protein>
<keyword evidence="1" id="KW-1133">Transmembrane helix</keyword>
<keyword evidence="1" id="KW-0812">Transmembrane</keyword>
<accession>A0A0L8G4I5</accession>
<gene>
    <name evidence="2" type="ORF">OCBIM_22000245mg</name>
</gene>
<proteinExistence type="predicted"/>
<feature type="transmembrane region" description="Helical" evidence="1">
    <location>
        <begin position="47"/>
        <end position="68"/>
    </location>
</feature>
<name>A0A0L8G4I5_OCTBM</name>
<sequence length="131" mass="15245">MYAYLDTHTYTYAYTQFYDLTIHSPYLCKAITSKVENIFFHQNLDGFLLHCILHASISLPVFIDLFFLSEINGCTHVLSSNSYVACSLYTYVNRYVYLSLHISEGGFLQIVLPYTHCFEGNIFYVFKCLLK</sequence>
<reference evidence="2" key="1">
    <citation type="submission" date="2015-07" db="EMBL/GenBank/DDBJ databases">
        <title>MeaNS - Measles Nucleotide Surveillance Program.</title>
        <authorList>
            <person name="Tran T."/>
            <person name="Druce J."/>
        </authorList>
    </citation>
    <scope>NUCLEOTIDE SEQUENCE</scope>
    <source>
        <strain evidence="2">UCB-OBI-ISO-001</strain>
        <tissue evidence="2">Gonad</tissue>
    </source>
</reference>
<dbReference type="EMBL" id="KQ423905">
    <property type="protein sequence ID" value="KOF71957.1"/>
    <property type="molecule type" value="Genomic_DNA"/>
</dbReference>
<organism evidence="2">
    <name type="scientific">Octopus bimaculoides</name>
    <name type="common">California two-spotted octopus</name>
    <dbReference type="NCBI Taxonomy" id="37653"/>
    <lineage>
        <taxon>Eukaryota</taxon>
        <taxon>Metazoa</taxon>
        <taxon>Spiralia</taxon>
        <taxon>Lophotrochozoa</taxon>
        <taxon>Mollusca</taxon>
        <taxon>Cephalopoda</taxon>
        <taxon>Coleoidea</taxon>
        <taxon>Octopodiformes</taxon>
        <taxon>Octopoda</taxon>
        <taxon>Incirrata</taxon>
        <taxon>Octopodidae</taxon>
        <taxon>Octopus</taxon>
    </lineage>
</organism>
<keyword evidence="1" id="KW-0472">Membrane</keyword>
<evidence type="ECO:0000313" key="2">
    <source>
        <dbReference type="EMBL" id="KOF71957.1"/>
    </source>
</evidence>
<dbReference type="AlphaFoldDB" id="A0A0L8G4I5"/>